<feature type="transmembrane region" description="Helical" evidence="2">
    <location>
        <begin position="38"/>
        <end position="60"/>
    </location>
</feature>
<keyword evidence="2" id="KW-1133">Transmembrane helix</keyword>
<sequence>MLRHEIRPGRAVAGVVMLALAAGYAADAAGAWDAPWVFFFPLFFGGLWLAATATWVNYLIRRRRVARRASTENAAAPPSTSGSQAMR</sequence>
<evidence type="ECO:0000313" key="4">
    <source>
        <dbReference type="Proteomes" id="UP000181909"/>
    </source>
</evidence>
<evidence type="ECO:0000256" key="2">
    <source>
        <dbReference type="SAM" id="Phobius"/>
    </source>
</evidence>
<dbReference type="STRING" id="1893.SAMN02787144_1011177"/>
<name>A0A1K2CRB8_STRAR</name>
<keyword evidence="2" id="KW-0472">Membrane</keyword>
<dbReference type="EMBL" id="FPJO01000011">
    <property type="protein sequence ID" value="SFY13451.1"/>
    <property type="molecule type" value="Genomic_DNA"/>
</dbReference>
<evidence type="ECO:0000313" key="3">
    <source>
        <dbReference type="EMBL" id="SFY13451.1"/>
    </source>
</evidence>
<reference evidence="3 4" key="1">
    <citation type="submission" date="2016-11" db="EMBL/GenBank/DDBJ databases">
        <authorList>
            <person name="Jaros S."/>
            <person name="Januszkiewicz K."/>
            <person name="Wedrychowicz H."/>
        </authorList>
    </citation>
    <scope>NUCLEOTIDE SEQUENCE [LARGE SCALE GENOMIC DNA]</scope>
    <source>
        <strain evidence="3 4">OK807</strain>
    </source>
</reference>
<gene>
    <name evidence="3" type="ORF">SAMN02787144_1011177</name>
</gene>
<proteinExistence type="predicted"/>
<feature type="compositionally biased region" description="Polar residues" evidence="1">
    <location>
        <begin position="78"/>
        <end position="87"/>
    </location>
</feature>
<protein>
    <submittedName>
        <fullName evidence="3">Uncharacterized protein</fullName>
    </submittedName>
</protein>
<keyword evidence="2" id="KW-0812">Transmembrane</keyword>
<organism evidence="3 4">
    <name type="scientific">Streptomyces atratus</name>
    <dbReference type="NCBI Taxonomy" id="1893"/>
    <lineage>
        <taxon>Bacteria</taxon>
        <taxon>Bacillati</taxon>
        <taxon>Actinomycetota</taxon>
        <taxon>Actinomycetes</taxon>
        <taxon>Kitasatosporales</taxon>
        <taxon>Streptomycetaceae</taxon>
        <taxon>Streptomyces</taxon>
    </lineage>
</organism>
<evidence type="ECO:0000256" key="1">
    <source>
        <dbReference type="SAM" id="MobiDB-lite"/>
    </source>
</evidence>
<dbReference type="AlphaFoldDB" id="A0A1K2CRB8"/>
<accession>A0A1K2CRB8</accession>
<feature type="region of interest" description="Disordered" evidence="1">
    <location>
        <begin position="66"/>
        <end position="87"/>
    </location>
</feature>
<dbReference type="Proteomes" id="UP000181909">
    <property type="component" value="Unassembled WGS sequence"/>
</dbReference>